<gene>
    <name evidence="1" type="primary">WBGene00277630</name>
</gene>
<evidence type="ECO:0000313" key="1">
    <source>
        <dbReference type="EnsemblMetazoa" id="PPA39261.1"/>
    </source>
</evidence>
<reference evidence="1" key="2">
    <citation type="submission" date="2022-06" db="UniProtKB">
        <authorList>
            <consortium name="EnsemblMetazoa"/>
        </authorList>
    </citation>
    <scope>IDENTIFICATION</scope>
    <source>
        <strain evidence="1">PS312</strain>
    </source>
</reference>
<accession>A0A8R1YX05</accession>
<keyword evidence="2" id="KW-1185">Reference proteome</keyword>
<dbReference type="PANTHER" id="PTHR34492">
    <property type="entry name" value="GUSTATORY RECEPTOR FAMILY"/>
    <property type="match status" value="1"/>
</dbReference>
<dbReference type="PANTHER" id="PTHR34492:SF2">
    <property type="entry name" value="G PROTEIN-COUPLED RECEPTOR"/>
    <property type="match status" value="1"/>
</dbReference>
<dbReference type="AlphaFoldDB" id="A0A2A6BE48"/>
<reference evidence="2" key="1">
    <citation type="journal article" date="2008" name="Nat. Genet.">
        <title>The Pristionchus pacificus genome provides a unique perspective on nematode lifestyle and parasitism.</title>
        <authorList>
            <person name="Dieterich C."/>
            <person name="Clifton S.W."/>
            <person name="Schuster L.N."/>
            <person name="Chinwalla A."/>
            <person name="Delehaunty K."/>
            <person name="Dinkelacker I."/>
            <person name="Fulton L."/>
            <person name="Fulton R."/>
            <person name="Godfrey J."/>
            <person name="Minx P."/>
            <person name="Mitreva M."/>
            <person name="Roeseler W."/>
            <person name="Tian H."/>
            <person name="Witte H."/>
            <person name="Yang S.P."/>
            <person name="Wilson R.K."/>
            <person name="Sommer R.J."/>
        </authorList>
    </citation>
    <scope>NUCLEOTIDE SEQUENCE [LARGE SCALE GENOMIC DNA]</scope>
    <source>
        <strain evidence="2">PS312</strain>
    </source>
</reference>
<accession>A0A2A6BE48</accession>
<evidence type="ECO:0000313" key="2">
    <source>
        <dbReference type="Proteomes" id="UP000005239"/>
    </source>
</evidence>
<sequence>MSRKDLSSVLSIVLLDEDSPLECYYNRICLVGKCIGLNFDSSNLLKRTISSLIVYTIIAIGLYFVISVGYSIFFSESMPNVAVTITIFIFNLQAVISTIFLVQWQKRGSIHKFIHLLKEPQNGEGVNKYRKGLLGQMMAALSMSILILLYITSTFGVYFSGKNVTVIDREIINSFGNRDSYIIPLIAQEYALFGWNLSILIYVFCVEVTFYEIRYFNRSIRTISGLSEESLCSEISNAIKKYSDIAVAVRSLNKILKRYAFMMIACSIPSLLFCLYIVFSRLNSEMEEKVIMIPALLYLLYSFFSLTAVPAKLHDEITKTKSAFYENTQIWFPYRSSVYNAAVAFCSHLEQSNLGISIWGFALLSRPIILTTLSVMATCLALLLQFRGYKFGGNQMCNCSTI</sequence>
<dbReference type="OrthoDB" id="5784962at2759"/>
<proteinExistence type="predicted"/>
<protein>
    <submittedName>
        <fullName evidence="1">Gur-4</fullName>
    </submittedName>
</protein>
<dbReference type="EnsemblMetazoa" id="PPA39261.1">
    <property type="protein sequence ID" value="PPA39261.1"/>
    <property type="gene ID" value="WBGene00277630"/>
</dbReference>
<organism evidence="1 2">
    <name type="scientific">Pristionchus pacificus</name>
    <name type="common">Parasitic nematode worm</name>
    <dbReference type="NCBI Taxonomy" id="54126"/>
    <lineage>
        <taxon>Eukaryota</taxon>
        <taxon>Metazoa</taxon>
        <taxon>Ecdysozoa</taxon>
        <taxon>Nematoda</taxon>
        <taxon>Chromadorea</taxon>
        <taxon>Rhabditida</taxon>
        <taxon>Rhabditina</taxon>
        <taxon>Diplogasteromorpha</taxon>
        <taxon>Diplogasteroidea</taxon>
        <taxon>Neodiplogasteridae</taxon>
        <taxon>Pristionchus</taxon>
    </lineage>
</organism>
<dbReference type="Proteomes" id="UP000005239">
    <property type="component" value="Unassembled WGS sequence"/>
</dbReference>
<name>A0A2A6BE48_PRIPA</name>